<evidence type="ECO:0000313" key="1">
    <source>
        <dbReference type="EMBL" id="KDQ07796.1"/>
    </source>
</evidence>
<evidence type="ECO:0000313" key="2">
    <source>
        <dbReference type="Proteomes" id="UP000027195"/>
    </source>
</evidence>
<feature type="non-terminal residue" evidence="1">
    <location>
        <position position="1"/>
    </location>
</feature>
<dbReference type="AlphaFoldDB" id="A0A067M8A4"/>
<keyword evidence="2" id="KW-1185">Reference proteome</keyword>
<dbReference type="HOGENOM" id="CLU_132807_1_0_1"/>
<dbReference type="EMBL" id="KL198100">
    <property type="protein sequence ID" value="KDQ07796.1"/>
    <property type="molecule type" value="Genomic_DNA"/>
</dbReference>
<dbReference type="InParanoid" id="A0A067M8A4"/>
<accession>A0A067M8A4</accession>
<dbReference type="Proteomes" id="UP000027195">
    <property type="component" value="Unassembled WGS sequence"/>
</dbReference>
<reference evidence="2" key="1">
    <citation type="journal article" date="2014" name="Proc. Natl. Acad. Sci. U.S.A.">
        <title>Extensive sampling of basidiomycete genomes demonstrates inadequacy of the white-rot/brown-rot paradigm for wood decay fungi.</title>
        <authorList>
            <person name="Riley R."/>
            <person name="Salamov A.A."/>
            <person name="Brown D.W."/>
            <person name="Nagy L.G."/>
            <person name="Floudas D."/>
            <person name="Held B.W."/>
            <person name="Levasseur A."/>
            <person name="Lombard V."/>
            <person name="Morin E."/>
            <person name="Otillar R."/>
            <person name="Lindquist E.A."/>
            <person name="Sun H."/>
            <person name="LaButti K.M."/>
            <person name="Schmutz J."/>
            <person name="Jabbour D."/>
            <person name="Luo H."/>
            <person name="Baker S.E."/>
            <person name="Pisabarro A.G."/>
            <person name="Walton J.D."/>
            <person name="Blanchette R.A."/>
            <person name="Henrissat B."/>
            <person name="Martin F."/>
            <person name="Cullen D."/>
            <person name="Hibbett D.S."/>
            <person name="Grigoriev I.V."/>
        </authorList>
    </citation>
    <scope>NUCLEOTIDE SEQUENCE [LARGE SCALE GENOMIC DNA]</scope>
    <source>
        <strain evidence="2">FD-172 SS1</strain>
    </source>
</reference>
<dbReference type="OrthoDB" id="3211671at2759"/>
<evidence type="ECO:0008006" key="3">
    <source>
        <dbReference type="Google" id="ProtNLM"/>
    </source>
</evidence>
<dbReference type="InterPro" id="IPR016197">
    <property type="entry name" value="Chromo-like_dom_sf"/>
</dbReference>
<gene>
    <name evidence="1" type="ORF">BOTBODRAFT_89333</name>
</gene>
<dbReference type="STRING" id="930990.A0A067M8A4"/>
<name>A0A067M8A4_BOTB1</name>
<dbReference type="SUPFAM" id="SSF54160">
    <property type="entry name" value="Chromo domain-like"/>
    <property type="match status" value="1"/>
</dbReference>
<protein>
    <recommendedName>
        <fullName evidence="3">Chromo domain-containing protein</fullName>
    </recommendedName>
</protein>
<feature type="non-terminal residue" evidence="1">
    <location>
        <position position="81"/>
    </location>
</feature>
<proteinExistence type="predicted"/>
<organism evidence="1 2">
    <name type="scientific">Botryobasidium botryosum (strain FD-172 SS1)</name>
    <dbReference type="NCBI Taxonomy" id="930990"/>
    <lineage>
        <taxon>Eukaryota</taxon>
        <taxon>Fungi</taxon>
        <taxon>Dikarya</taxon>
        <taxon>Basidiomycota</taxon>
        <taxon>Agaricomycotina</taxon>
        <taxon>Agaricomycetes</taxon>
        <taxon>Cantharellales</taxon>
        <taxon>Botryobasidiaceae</taxon>
        <taxon>Botryobasidium</taxon>
    </lineage>
</organism>
<sequence>SLMRVHVPNDDRKFPGRQLEQITGFGEAPDEWAVDRIVSHHGTGTSAIFEVRWKTGDHSWEPYHAVRKLAALESYCEAFGI</sequence>